<dbReference type="PROSITE" id="PS00793">
    <property type="entry name" value="DHPS_2"/>
    <property type="match status" value="1"/>
</dbReference>
<proteinExistence type="inferred from homology"/>
<evidence type="ECO:0000256" key="1">
    <source>
        <dbReference type="ARBA" id="ARBA00000012"/>
    </source>
</evidence>
<keyword evidence="8 9" id="KW-0289">Folate biosynthesis</keyword>
<evidence type="ECO:0000256" key="6">
    <source>
        <dbReference type="ARBA" id="ARBA00022723"/>
    </source>
</evidence>
<keyword evidence="7 9" id="KW-0460">Magnesium</keyword>
<dbReference type="PROSITE" id="PS50972">
    <property type="entry name" value="PTERIN_BINDING"/>
    <property type="match status" value="1"/>
</dbReference>
<evidence type="ECO:0000256" key="3">
    <source>
        <dbReference type="ARBA" id="ARBA00004763"/>
    </source>
</evidence>
<keyword evidence="5 9" id="KW-0808">Transferase</keyword>
<comment type="catalytic activity">
    <reaction evidence="1">
        <text>(7,8-dihydropterin-6-yl)methyl diphosphate + 4-aminobenzoate = 7,8-dihydropteroate + diphosphate</text>
        <dbReference type="Rhea" id="RHEA:19949"/>
        <dbReference type="ChEBI" id="CHEBI:17836"/>
        <dbReference type="ChEBI" id="CHEBI:17839"/>
        <dbReference type="ChEBI" id="CHEBI:33019"/>
        <dbReference type="ChEBI" id="CHEBI:72950"/>
        <dbReference type="EC" id="2.5.1.15"/>
    </reaction>
</comment>
<dbReference type="Gene3D" id="3.20.20.20">
    <property type="entry name" value="Dihydropteroate synthase-like"/>
    <property type="match status" value="1"/>
</dbReference>
<sequence length="305" mass="32896">MTDCNETPNPLFAPLPNFALSANGKILNLSKPRIMGILNVTPDSFSDGGQFTATHTALARVDEMLRQGADIIDIGAESTRPNATPVTDDLELARLTPIVREIKKTYPNLWLSIDTSSPAVMAQMADLGADIWNDVRGLQRAGACDMASRLALPVVLMHSRGEPLTMNKMAVYDDVLAEVLAELGGLVDKALRAGVRRENIVLDVGMGFAKEYGHHIDIVKHLGEFGKLGYPMLFGVSRKRFVGEILAESGIETLANNNPAERDTASTALALFALAQGAGIVRTHNVAQVAQSLAVWYAFADRAED</sequence>
<gene>
    <name evidence="12" type="primary">folP</name>
    <name evidence="11" type="ORF">LP092_06275</name>
    <name evidence="12" type="ORF">LP129_06585</name>
</gene>
<dbReference type="InterPro" id="IPR000489">
    <property type="entry name" value="Pterin-binding_dom"/>
</dbReference>
<dbReference type="GO" id="GO:0046656">
    <property type="term" value="P:folic acid biosynthetic process"/>
    <property type="evidence" value="ECO:0007669"/>
    <property type="project" value="UniProtKB-KW"/>
</dbReference>
<evidence type="ECO:0000256" key="9">
    <source>
        <dbReference type="RuleBase" id="RU361205"/>
    </source>
</evidence>
<comment type="function">
    <text evidence="9">Catalyzes the condensation of para-aminobenzoate (pABA) with 6-hydroxymethyl-7,8-dihydropterin diphosphate (DHPt-PP) to form 7,8-dihydropteroate (H2Pte), the immediate precursor of folate derivatives.</text>
</comment>
<keyword evidence="6 9" id="KW-0479">Metal-binding</keyword>
<evidence type="ECO:0000313" key="11">
    <source>
        <dbReference type="EMBL" id="UZA04338.1"/>
    </source>
</evidence>
<dbReference type="GO" id="GO:0004156">
    <property type="term" value="F:dihydropteroate synthase activity"/>
    <property type="evidence" value="ECO:0007669"/>
    <property type="project" value="UniProtKB-EC"/>
</dbReference>
<organism evidence="12 13">
    <name type="scientific">Moraxella bovis</name>
    <dbReference type="NCBI Taxonomy" id="476"/>
    <lineage>
        <taxon>Bacteria</taxon>
        <taxon>Pseudomonadati</taxon>
        <taxon>Pseudomonadota</taxon>
        <taxon>Gammaproteobacteria</taxon>
        <taxon>Moraxellales</taxon>
        <taxon>Moraxellaceae</taxon>
        <taxon>Moraxella</taxon>
    </lineage>
</organism>
<dbReference type="InterPro" id="IPR006390">
    <property type="entry name" value="DHP_synth_dom"/>
</dbReference>
<dbReference type="PANTHER" id="PTHR20941">
    <property type="entry name" value="FOLATE SYNTHESIS PROTEINS"/>
    <property type="match status" value="1"/>
</dbReference>
<evidence type="ECO:0000256" key="2">
    <source>
        <dbReference type="ARBA" id="ARBA00001946"/>
    </source>
</evidence>
<dbReference type="NCBIfam" id="TIGR01496">
    <property type="entry name" value="DHPS"/>
    <property type="match status" value="1"/>
</dbReference>
<comment type="similarity">
    <text evidence="9">Belongs to the DHPS family.</text>
</comment>
<evidence type="ECO:0000259" key="10">
    <source>
        <dbReference type="PROSITE" id="PS50972"/>
    </source>
</evidence>
<reference evidence="12 13" key="1">
    <citation type="journal article" date="2022" name="BMC Microbiol.">
        <title>Whole genome sequencing of Moraxella bovis strains from North America reveals two genotypes with different genetic determinants.</title>
        <authorList>
            <person name="Wynn E.L."/>
            <person name="Hille M.M."/>
            <person name="Loy J.D."/>
            <person name="Schuller G."/>
            <person name="Kuhn K.L."/>
            <person name="Dickey A.M."/>
            <person name="Bono J.L."/>
            <person name="Clawson M.L."/>
        </authorList>
    </citation>
    <scope>NUCLEOTIDE SEQUENCE [LARGE SCALE GENOMIC DNA]</scope>
    <source>
        <strain evidence="11">SAM102599</strain>
        <strain evidence="12 13">SAM57978</strain>
    </source>
</reference>
<dbReference type="InterPro" id="IPR011005">
    <property type="entry name" value="Dihydropteroate_synth-like_sf"/>
</dbReference>
<dbReference type="AlphaFoldDB" id="A0AAQ2Q506"/>
<evidence type="ECO:0000256" key="5">
    <source>
        <dbReference type="ARBA" id="ARBA00022679"/>
    </source>
</evidence>
<dbReference type="EC" id="2.5.1.15" evidence="4 9"/>
<dbReference type="SUPFAM" id="SSF51717">
    <property type="entry name" value="Dihydropteroate synthetase-like"/>
    <property type="match status" value="1"/>
</dbReference>
<protein>
    <recommendedName>
        <fullName evidence="4 9">Dihydropteroate synthase</fullName>
        <shortName evidence="9">DHPS</shortName>
        <ecNumber evidence="4 9">2.5.1.15</ecNumber>
    </recommendedName>
    <alternativeName>
        <fullName evidence="9">Dihydropteroate pyrophosphorylase</fullName>
    </alternativeName>
</protein>
<evidence type="ECO:0000313" key="14">
    <source>
        <dbReference type="Proteomes" id="UP001163632"/>
    </source>
</evidence>
<dbReference type="Proteomes" id="UP001163632">
    <property type="component" value="Chromosome"/>
</dbReference>
<dbReference type="EMBL" id="CP087830">
    <property type="protein sequence ID" value="UZA04338.1"/>
    <property type="molecule type" value="Genomic_DNA"/>
</dbReference>
<dbReference type="GO" id="GO:0005829">
    <property type="term" value="C:cytosol"/>
    <property type="evidence" value="ECO:0007669"/>
    <property type="project" value="TreeGrafter"/>
</dbReference>
<dbReference type="GO" id="GO:0046654">
    <property type="term" value="P:tetrahydrofolate biosynthetic process"/>
    <property type="evidence" value="ECO:0007669"/>
    <property type="project" value="TreeGrafter"/>
</dbReference>
<feature type="domain" description="Pterin-binding" evidence="10">
    <location>
        <begin position="32"/>
        <end position="294"/>
    </location>
</feature>
<dbReference type="InterPro" id="IPR045031">
    <property type="entry name" value="DHP_synth-like"/>
</dbReference>
<dbReference type="GeneID" id="77188801"/>
<dbReference type="PANTHER" id="PTHR20941:SF1">
    <property type="entry name" value="FOLIC ACID SYNTHESIS PROTEIN FOL1"/>
    <property type="match status" value="1"/>
</dbReference>
<accession>A0AAQ2Q506</accession>
<dbReference type="Pfam" id="PF00809">
    <property type="entry name" value="Pterin_bind"/>
    <property type="match status" value="1"/>
</dbReference>
<dbReference type="EMBL" id="CP087781">
    <property type="protein sequence ID" value="UZA52791.1"/>
    <property type="molecule type" value="Genomic_DNA"/>
</dbReference>
<comment type="pathway">
    <text evidence="3 9">Cofactor biosynthesis; tetrahydrofolate biosynthesis; 7,8-dihydrofolate from 2-amino-4-hydroxy-6-hydroxymethyl-7,8-dihydropteridine diphosphate and 4-aminobenzoate: step 1/2.</text>
</comment>
<comment type="cofactor">
    <cofactor evidence="2 9">
        <name>Mg(2+)</name>
        <dbReference type="ChEBI" id="CHEBI:18420"/>
    </cofactor>
</comment>
<evidence type="ECO:0000256" key="7">
    <source>
        <dbReference type="ARBA" id="ARBA00022842"/>
    </source>
</evidence>
<dbReference type="RefSeq" id="WP_264676254.1">
    <property type="nucleotide sequence ID" value="NZ_CP087765.1"/>
</dbReference>
<dbReference type="GO" id="GO:0046872">
    <property type="term" value="F:metal ion binding"/>
    <property type="evidence" value="ECO:0007669"/>
    <property type="project" value="UniProtKB-KW"/>
</dbReference>
<dbReference type="CDD" id="cd00739">
    <property type="entry name" value="DHPS"/>
    <property type="match status" value="1"/>
</dbReference>
<evidence type="ECO:0000256" key="8">
    <source>
        <dbReference type="ARBA" id="ARBA00022909"/>
    </source>
</evidence>
<evidence type="ECO:0000256" key="4">
    <source>
        <dbReference type="ARBA" id="ARBA00012458"/>
    </source>
</evidence>
<evidence type="ECO:0000313" key="13">
    <source>
        <dbReference type="Proteomes" id="UP001163283"/>
    </source>
</evidence>
<dbReference type="Proteomes" id="UP001163283">
    <property type="component" value="Chromosome"/>
</dbReference>
<dbReference type="PROSITE" id="PS00792">
    <property type="entry name" value="DHPS_1"/>
    <property type="match status" value="1"/>
</dbReference>
<name>A0AAQ2Q506_MORBO</name>
<keyword evidence="14" id="KW-1185">Reference proteome</keyword>
<evidence type="ECO:0000313" key="12">
    <source>
        <dbReference type="EMBL" id="UZA52791.1"/>
    </source>
</evidence>